<dbReference type="InterPro" id="IPR012340">
    <property type="entry name" value="NA-bd_OB-fold"/>
</dbReference>
<dbReference type="SMART" id="SM00316">
    <property type="entry name" value="S1"/>
    <property type="match status" value="4"/>
</dbReference>
<keyword evidence="3" id="KW-0687">Ribonucleoprotein</keyword>
<feature type="domain" description="S1 motif" evidence="4">
    <location>
        <begin position="284"/>
        <end position="347"/>
    </location>
</feature>
<dbReference type="PRINTS" id="PR00681">
    <property type="entry name" value="RIBOSOMALS1"/>
</dbReference>
<reference evidence="5 6" key="1">
    <citation type="journal article" date="2015" name="Nature">
        <title>rRNA introns, odd ribosomes, and small enigmatic genomes across a large radiation of phyla.</title>
        <authorList>
            <person name="Brown C.T."/>
            <person name="Hug L.A."/>
            <person name="Thomas B.C."/>
            <person name="Sharon I."/>
            <person name="Castelle C.J."/>
            <person name="Singh A."/>
            <person name="Wilkins M.J."/>
            <person name="Williams K.H."/>
            <person name="Banfield J.F."/>
        </authorList>
    </citation>
    <scope>NUCLEOTIDE SEQUENCE [LARGE SCALE GENOMIC DNA]</scope>
</reference>
<dbReference type="CDD" id="cd04465">
    <property type="entry name" value="S1_RPS1_repeat_ec2_hs2"/>
    <property type="match status" value="1"/>
</dbReference>
<dbReference type="AlphaFoldDB" id="A0A0G0S5R2"/>
<dbReference type="InterPro" id="IPR003029">
    <property type="entry name" value="S1_domain"/>
</dbReference>
<keyword evidence="2 5" id="KW-0689">Ribosomal protein</keyword>
<dbReference type="GO" id="GO:0006412">
    <property type="term" value="P:translation"/>
    <property type="evidence" value="ECO:0007669"/>
    <property type="project" value="TreeGrafter"/>
</dbReference>
<dbReference type="SUPFAM" id="SSF50249">
    <property type="entry name" value="Nucleic acid-binding proteins"/>
    <property type="match status" value="4"/>
</dbReference>
<dbReference type="InterPro" id="IPR050437">
    <property type="entry name" value="Ribos_protein_bS1-like"/>
</dbReference>
<feature type="domain" description="S1 motif" evidence="4">
    <location>
        <begin position="190"/>
        <end position="267"/>
    </location>
</feature>
<evidence type="ECO:0000313" key="5">
    <source>
        <dbReference type="EMBL" id="KKR30065.1"/>
    </source>
</evidence>
<feature type="domain" description="S1 motif" evidence="4">
    <location>
        <begin position="103"/>
        <end position="169"/>
    </location>
</feature>
<evidence type="ECO:0000256" key="2">
    <source>
        <dbReference type="ARBA" id="ARBA00022980"/>
    </source>
</evidence>
<dbReference type="InterPro" id="IPR035104">
    <property type="entry name" value="Ribosomal_protein_S1-like"/>
</dbReference>
<dbReference type="GO" id="GO:0003735">
    <property type="term" value="F:structural constituent of ribosome"/>
    <property type="evidence" value="ECO:0007669"/>
    <property type="project" value="TreeGrafter"/>
</dbReference>
<dbReference type="Gene3D" id="2.40.50.140">
    <property type="entry name" value="Nucleic acid-binding proteins"/>
    <property type="match status" value="4"/>
</dbReference>
<evidence type="ECO:0000313" key="6">
    <source>
        <dbReference type="Proteomes" id="UP000034793"/>
    </source>
</evidence>
<dbReference type="EMBL" id="LBXL01000014">
    <property type="protein sequence ID" value="KKR30065.1"/>
    <property type="molecule type" value="Genomic_DNA"/>
</dbReference>
<sequence length="356" mass="39152">MEELLSMYGGTDFSHSVGDKVKGKIISIDSARVVVDIGGKSEGMVAEKAFKEAEDFIKTLKVGDEIEATVLVSETRDGFTILSFRRAAGDALWENIELVSENATPITVEGKGVTNSGVTVDVHGLTGFIPTSQLGHDAAQNPQSLIGKKFQAVIIDYDRDARKVILSEKEVSEKDELARARLAMKNVKEGEIFDGVVTTVYDFGCFVKIEVPVSKKNKEKVPLEGLVHVSELAWEKIADPNDVVKEGDKVKVKVVGKKNEKLAFSMKQTGKDPWDSVVERYEKDAKVKGKVMKLTDFGVFVQLEPGLEGLVHMTKIPPGKKLGRGDEVQVYVEDVDRENKRISLGLVLTEKPVGYR</sequence>
<dbReference type="PROSITE" id="PS50126">
    <property type="entry name" value="S1"/>
    <property type="match status" value="4"/>
</dbReference>
<dbReference type="GO" id="GO:0003729">
    <property type="term" value="F:mRNA binding"/>
    <property type="evidence" value="ECO:0007669"/>
    <property type="project" value="TreeGrafter"/>
</dbReference>
<accession>A0A0G0S5R2</accession>
<evidence type="ECO:0000256" key="3">
    <source>
        <dbReference type="ARBA" id="ARBA00023274"/>
    </source>
</evidence>
<proteinExistence type="inferred from homology"/>
<dbReference type="Pfam" id="PF00575">
    <property type="entry name" value="S1"/>
    <property type="match status" value="4"/>
</dbReference>
<comment type="caution">
    <text evidence="5">The sequence shown here is derived from an EMBL/GenBank/DDBJ whole genome shotgun (WGS) entry which is preliminary data.</text>
</comment>
<dbReference type="GO" id="GO:1990904">
    <property type="term" value="C:ribonucleoprotein complex"/>
    <property type="evidence" value="ECO:0007669"/>
    <property type="project" value="UniProtKB-KW"/>
</dbReference>
<feature type="domain" description="S1 motif" evidence="4">
    <location>
        <begin position="18"/>
        <end position="85"/>
    </location>
</feature>
<gene>
    <name evidence="5" type="ORF">UT61_C0014G0002</name>
</gene>
<dbReference type="GO" id="GO:0005840">
    <property type="term" value="C:ribosome"/>
    <property type="evidence" value="ECO:0007669"/>
    <property type="project" value="UniProtKB-KW"/>
</dbReference>
<dbReference type="PANTHER" id="PTHR10724">
    <property type="entry name" value="30S RIBOSOMAL PROTEIN S1"/>
    <property type="match status" value="1"/>
</dbReference>
<comment type="similarity">
    <text evidence="1">Belongs to the bacterial ribosomal protein bS1 family.</text>
</comment>
<dbReference type="PATRIC" id="fig|1618552.3.peg.522"/>
<dbReference type="Proteomes" id="UP000034793">
    <property type="component" value="Unassembled WGS sequence"/>
</dbReference>
<evidence type="ECO:0000259" key="4">
    <source>
        <dbReference type="PROSITE" id="PS50126"/>
    </source>
</evidence>
<evidence type="ECO:0000256" key="1">
    <source>
        <dbReference type="ARBA" id="ARBA00006767"/>
    </source>
</evidence>
<name>A0A0G0S5R2_9BACT</name>
<protein>
    <submittedName>
        <fullName evidence="5">30S ribosomal protein S1</fullName>
    </submittedName>
</protein>
<organism evidence="5 6">
    <name type="scientific">Candidatus Woesebacteria bacterium GW2011_GWA1_39_8</name>
    <dbReference type="NCBI Taxonomy" id="1618552"/>
    <lineage>
        <taxon>Bacteria</taxon>
        <taxon>Candidatus Woeseibacteriota</taxon>
    </lineage>
</organism>
<dbReference type="PANTHER" id="PTHR10724:SF7">
    <property type="entry name" value="SMALL RIBOSOMAL SUBUNIT PROTEIN BS1C"/>
    <property type="match status" value="1"/>
</dbReference>